<keyword evidence="4" id="KW-1185">Reference proteome</keyword>
<dbReference type="Proteomes" id="UP000444721">
    <property type="component" value="Unassembled WGS sequence"/>
</dbReference>
<dbReference type="EMBL" id="VFQX01000006">
    <property type="protein sequence ID" value="KAF0983282.1"/>
    <property type="molecule type" value="Genomic_DNA"/>
</dbReference>
<reference evidence="3 4" key="1">
    <citation type="journal article" date="2019" name="Sci. Rep.">
        <title>Nanopore sequencing improves the draft genome of the human pathogenic amoeba Naegleria fowleri.</title>
        <authorList>
            <person name="Liechti N."/>
            <person name="Schurch N."/>
            <person name="Bruggmann R."/>
            <person name="Wittwer M."/>
        </authorList>
    </citation>
    <scope>NUCLEOTIDE SEQUENCE [LARGE SCALE GENOMIC DNA]</scope>
    <source>
        <strain evidence="3 4">ATCC 30894</strain>
    </source>
</reference>
<evidence type="ECO:0000256" key="2">
    <source>
        <dbReference type="SAM" id="Phobius"/>
    </source>
</evidence>
<feature type="transmembrane region" description="Helical" evidence="2">
    <location>
        <begin position="292"/>
        <end position="316"/>
    </location>
</feature>
<proteinExistence type="predicted"/>
<dbReference type="VEuPathDB" id="AmoebaDB:FDP41_010347"/>
<organism evidence="3 4">
    <name type="scientific">Naegleria fowleri</name>
    <name type="common">Brain eating amoeba</name>
    <dbReference type="NCBI Taxonomy" id="5763"/>
    <lineage>
        <taxon>Eukaryota</taxon>
        <taxon>Discoba</taxon>
        <taxon>Heterolobosea</taxon>
        <taxon>Tetramitia</taxon>
        <taxon>Eutetramitia</taxon>
        <taxon>Vahlkampfiidae</taxon>
        <taxon>Naegleria</taxon>
    </lineage>
</organism>
<dbReference type="VEuPathDB" id="AmoebaDB:NF0109640"/>
<accession>A0A6A5C8L9</accession>
<keyword evidence="2" id="KW-1133">Transmembrane helix</keyword>
<protein>
    <submittedName>
        <fullName evidence="3">Uncharacterized protein</fullName>
    </submittedName>
</protein>
<dbReference type="GeneID" id="68117562"/>
<feature type="region of interest" description="Disordered" evidence="1">
    <location>
        <begin position="87"/>
        <end position="111"/>
    </location>
</feature>
<feature type="region of interest" description="Disordered" evidence="1">
    <location>
        <begin position="1"/>
        <end position="30"/>
    </location>
</feature>
<sequence length="324" mass="36530">MLPSSPLHVATTSTSRSGGGVSENITHHHQPIIRNTTTDPINHFSELNSVSINHHHSINNNIINNNNNTTTTTTGVLQPTTTINTKKVHHNDHSSGITASFGNRDSEKRVKKEEPTITTSMVISEEEKIDGQPSIPQQVAHAVVTSIVNSNTVTSNRTIHNFKNSVILKVIDIESELISFSDRVVFGKRSNENLEEEITYEYLKDYYYQNDNPIDSFEKGTKNFFSPSFSFSFKEDQRARMLFFFSMLTSFILCIIPGLMVVSFLPCCIFYWCSDMIKYKSRRARAYATVLFYSSVCLSLCCFLIFVIIIPCALLAEFGVPKKS</sequence>
<dbReference type="RefSeq" id="XP_044567995.1">
    <property type="nucleotide sequence ID" value="XM_044700635.1"/>
</dbReference>
<dbReference type="OrthoDB" id="10418599at2759"/>
<feature type="compositionally biased region" description="Polar residues" evidence="1">
    <location>
        <begin position="94"/>
        <end position="103"/>
    </location>
</feature>
<evidence type="ECO:0000313" key="4">
    <source>
        <dbReference type="Proteomes" id="UP000444721"/>
    </source>
</evidence>
<name>A0A6A5C8L9_NAEFO</name>
<evidence type="ECO:0000313" key="3">
    <source>
        <dbReference type="EMBL" id="KAF0983282.1"/>
    </source>
</evidence>
<keyword evidence="2" id="KW-0472">Membrane</keyword>
<evidence type="ECO:0000256" key="1">
    <source>
        <dbReference type="SAM" id="MobiDB-lite"/>
    </source>
</evidence>
<comment type="caution">
    <text evidence="3">The sequence shown here is derived from an EMBL/GenBank/DDBJ whole genome shotgun (WGS) entry which is preliminary data.</text>
</comment>
<keyword evidence="2" id="KW-0812">Transmembrane</keyword>
<dbReference type="AlphaFoldDB" id="A0A6A5C8L9"/>
<feature type="transmembrane region" description="Helical" evidence="2">
    <location>
        <begin position="242"/>
        <end position="272"/>
    </location>
</feature>
<dbReference type="VEuPathDB" id="AmoebaDB:NfTy_011480"/>
<gene>
    <name evidence="3" type="ORF">FDP41_010347</name>
</gene>